<dbReference type="AlphaFoldDB" id="A0A329LZ30"/>
<name>A0A329LZ30_9BACL</name>
<dbReference type="InterPro" id="IPR011050">
    <property type="entry name" value="Pectin_lyase_fold/virulence"/>
</dbReference>
<evidence type="ECO:0000259" key="1">
    <source>
        <dbReference type="Pfam" id="PF13229"/>
    </source>
</evidence>
<accession>A0A329LZ30</accession>
<dbReference type="Proteomes" id="UP000250369">
    <property type="component" value="Unassembled WGS sequence"/>
</dbReference>
<proteinExistence type="predicted"/>
<dbReference type="InterPro" id="IPR006626">
    <property type="entry name" value="PbH1"/>
</dbReference>
<comment type="caution">
    <text evidence="2">The sequence shown here is derived from an EMBL/GenBank/DDBJ whole genome shotgun (WGS) entry which is preliminary data.</text>
</comment>
<dbReference type="SUPFAM" id="SSF51126">
    <property type="entry name" value="Pectin lyase-like"/>
    <property type="match status" value="1"/>
</dbReference>
<dbReference type="EMBL" id="QMFB01000046">
    <property type="protein sequence ID" value="RAV09907.1"/>
    <property type="molecule type" value="Genomic_DNA"/>
</dbReference>
<dbReference type="RefSeq" id="WP_113036388.1">
    <property type="nucleotide sequence ID" value="NZ_QMFB01000046.1"/>
</dbReference>
<dbReference type="SMART" id="SM00710">
    <property type="entry name" value="PbH1"/>
    <property type="match status" value="6"/>
</dbReference>
<dbReference type="InterPro" id="IPR039448">
    <property type="entry name" value="Beta_helix"/>
</dbReference>
<protein>
    <recommendedName>
        <fullName evidence="1">Right handed beta helix domain-containing protein</fullName>
    </recommendedName>
</protein>
<evidence type="ECO:0000313" key="3">
    <source>
        <dbReference type="Proteomes" id="UP000250369"/>
    </source>
</evidence>
<sequence>MREIYVSLNGNDHNIGTIEAPFLTLARANEEVNKGGCSKVILRQGMYVLDQSFELTNISDLQIIPFDNEEVRIIGAKKLDISKATNYKDGILQYDLRADDIQDYGKMNARGFGRPYIHTPMELFINHVPQQLVRYPKKDNMKMTEVLDSGSVPRHGDFSNKGGTFRCDHEKIFTWQNTEEVYLNGYFGNGFADDSIKVADINKEAKTITLTQAHLYGVNLTSSSGVFHAVNIFEELSEPGEYYMDRKEGILYFYPIEGLNMETELMVSMLEDPMFCLMNCTNVSIQNMIIEMCRGIAIYMEEGKGNHIDGCILRNIGVVGVCIGKGVKPDTTLRLSYTGELVSKELGGWGQHIYDNHDLNRMAGEAHLISNCHIYETGAGGIHMGGGDRITLTPANNEVRNCSIHDCNRWDKTYKACINIEGVGNKISHCKLYDAPGFAIYLHGNDHVIEYNEIFRVCKDVDDAGAIYMGRDQSERGNIFRYNYFHDIISRHDLEVPIKDGFGVFAIYTDDGACDAEIYGNVFYRAGNWAIANNGGSDHKIRNNVFIQSPSVIWHTSNVHRGHKELVEGDPFFGEFSKRLFGNIDITKPPYITKYPELAAFFEDEGYPRRNIASHNVVLQCLNFITTWHNLDQLLVNPTYLRKEQENTFDVLEKYPLWYEQYNNLLTHDFPELLNVEKWDFDQINKKIKTFIPDFEDIPFHEMGLELVKEGKQWG</sequence>
<dbReference type="Gene3D" id="2.160.20.10">
    <property type="entry name" value="Single-stranded right-handed beta-helix, Pectin lyase-like"/>
    <property type="match status" value="2"/>
</dbReference>
<evidence type="ECO:0000313" key="2">
    <source>
        <dbReference type="EMBL" id="RAV09907.1"/>
    </source>
</evidence>
<feature type="domain" description="Right handed beta helix" evidence="1">
    <location>
        <begin position="363"/>
        <end position="546"/>
    </location>
</feature>
<dbReference type="OrthoDB" id="9760240at2"/>
<reference evidence="2 3" key="1">
    <citation type="journal article" date="2009" name="Int. J. Syst. Evol. Microbiol.">
        <title>Paenibacillus contaminans sp. nov., isolated from a contaminated laboratory plate.</title>
        <authorList>
            <person name="Chou J.H."/>
            <person name="Lee J.H."/>
            <person name="Lin M.C."/>
            <person name="Chang P.S."/>
            <person name="Arun A.B."/>
            <person name="Young C.C."/>
            <person name="Chen W.M."/>
        </authorList>
    </citation>
    <scope>NUCLEOTIDE SEQUENCE [LARGE SCALE GENOMIC DNA]</scope>
    <source>
        <strain evidence="2 3">CKOBP-6</strain>
    </source>
</reference>
<dbReference type="InterPro" id="IPR012334">
    <property type="entry name" value="Pectin_lyas_fold"/>
</dbReference>
<keyword evidence="3" id="KW-1185">Reference proteome</keyword>
<dbReference type="PANTHER" id="PTHR36453">
    <property type="entry name" value="SECRETED PROTEIN-RELATED"/>
    <property type="match status" value="1"/>
</dbReference>
<organism evidence="2 3">
    <name type="scientific">Paenibacillus contaminans</name>
    <dbReference type="NCBI Taxonomy" id="450362"/>
    <lineage>
        <taxon>Bacteria</taxon>
        <taxon>Bacillati</taxon>
        <taxon>Bacillota</taxon>
        <taxon>Bacilli</taxon>
        <taxon>Bacillales</taxon>
        <taxon>Paenibacillaceae</taxon>
        <taxon>Paenibacillus</taxon>
    </lineage>
</organism>
<dbReference type="Pfam" id="PF13229">
    <property type="entry name" value="Beta_helix"/>
    <property type="match status" value="1"/>
</dbReference>
<gene>
    <name evidence="2" type="ORF">DQG23_38645</name>
</gene>
<dbReference type="PANTHER" id="PTHR36453:SF1">
    <property type="entry name" value="RIGHT HANDED BETA HELIX DOMAIN-CONTAINING PROTEIN"/>
    <property type="match status" value="1"/>
</dbReference>